<organism evidence="1">
    <name type="scientific">Tanacetum cinerariifolium</name>
    <name type="common">Dalmatian daisy</name>
    <name type="synonym">Chrysanthemum cinerariifolium</name>
    <dbReference type="NCBI Taxonomy" id="118510"/>
    <lineage>
        <taxon>Eukaryota</taxon>
        <taxon>Viridiplantae</taxon>
        <taxon>Streptophyta</taxon>
        <taxon>Embryophyta</taxon>
        <taxon>Tracheophyta</taxon>
        <taxon>Spermatophyta</taxon>
        <taxon>Magnoliopsida</taxon>
        <taxon>eudicotyledons</taxon>
        <taxon>Gunneridae</taxon>
        <taxon>Pentapetalae</taxon>
        <taxon>asterids</taxon>
        <taxon>campanulids</taxon>
        <taxon>Asterales</taxon>
        <taxon>Asteraceae</taxon>
        <taxon>Asteroideae</taxon>
        <taxon>Anthemideae</taxon>
        <taxon>Anthemidinae</taxon>
        <taxon>Tanacetum</taxon>
    </lineage>
</organism>
<accession>A0A699X2Y0</accession>
<feature type="non-terminal residue" evidence="1">
    <location>
        <position position="115"/>
    </location>
</feature>
<dbReference type="AlphaFoldDB" id="A0A699X2Y0"/>
<gene>
    <name evidence="1" type="ORF">Tci_922993</name>
</gene>
<reference evidence="1" key="1">
    <citation type="journal article" date="2019" name="Sci. Rep.">
        <title>Draft genome of Tanacetum cinerariifolium, the natural source of mosquito coil.</title>
        <authorList>
            <person name="Yamashiro T."/>
            <person name="Shiraishi A."/>
            <person name="Satake H."/>
            <person name="Nakayama K."/>
        </authorList>
    </citation>
    <scope>NUCLEOTIDE SEQUENCE</scope>
</reference>
<feature type="non-terminal residue" evidence="1">
    <location>
        <position position="1"/>
    </location>
</feature>
<protein>
    <recommendedName>
        <fullName evidence="2">Reverse transcriptase domain-containing protein</fullName>
    </recommendedName>
</protein>
<comment type="caution">
    <text evidence="1">The sequence shown here is derived from an EMBL/GenBank/DDBJ whole genome shotgun (WGS) entry which is preliminary data.</text>
</comment>
<sequence length="115" mass="13123">CDVLVKDESSLVLTTFLNPPFDGNDDFTSSDDESLPDEDVSIEEFKVYSNPLFDDEEINFDEIDPHCFNAESDLVKSLSNRDALIDSSPKFDFLEEFFGAFMPTSIANEEHIRRE</sequence>
<evidence type="ECO:0000313" key="1">
    <source>
        <dbReference type="EMBL" id="GFD51024.1"/>
    </source>
</evidence>
<proteinExistence type="predicted"/>
<dbReference type="EMBL" id="BKCJ011764698">
    <property type="protein sequence ID" value="GFD51024.1"/>
    <property type="molecule type" value="Genomic_DNA"/>
</dbReference>
<name>A0A699X2Y0_TANCI</name>
<evidence type="ECO:0008006" key="2">
    <source>
        <dbReference type="Google" id="ProtNLM"/>
    </source>
</evidence>